<dbReference type="PANTHER" id="PTHR31126">
    <property type="entry name" value="TYROSINE-PROTEIN PHOSPHATASE"/>
    <property type="match status" value="1"/>
</dbReference>
<keyword evidence="3" id="KW-1185">Reference proteome</keyword>
<gene>
    <name evidence="2" type="ORF">PV666_49255</name>
</gene>
<dbReference type="RefSeq" id="WP_319167720.1">
    <property type="nucleotide sequence ID" value="NZ_JARAWP010000055.1"/>
</dbReference>
<dbReference type="PANTHER" id="PTHR31126:SF1">
    <property type="entry name" value="TYROSINE SPECIFIC PROTEIN PHOSPHATASES DOMAIN-CONTAINING PROTEIN"/>
    <property type="match status" value="1"/>
</dbReference>
<dbReference type="SUPFAM" id="SSF52799">
    <property type="entry name" value="(Phosphotyrosine protein) phosphatases II"/>
    <property type="match status" value="1"/>
</dbReference>
<evidence type="ECO:0000313" key="3">
    <source>
        <dbReference type="Proteomes" id="UP001272987"/>
    </source>
</evidence>
<dbReference type="EMBL" id="JARAWP010000055">
    <property type="protein sequence ID" value="MDX3025798.1"/>
    <property type="molecule type" value="Genomic_DNA"/>
</dbReference>
<dbReference type="Proteomes" id="UP001272987">
    <property type="component" value="Unassembled WGS sequence"/>
</dbReference>
<dbReference type="Gene3D" id="3.90.190.10">
    <property type="entry name" value="Protein tyrosine phosphatase superfamily"/>
    <property type="match status" value="1"/>
</dbReference>
<protein>
    <submittedName>
        <fullName evidence="2">Tyrosine-protein phosphatase</fullName>
    </submittedName>
</protein>
<evidence type="ECO:0000313" key="2">
    <source>
        <dbReference type="EMBL" id="MDX3025798.1"/>
    </source>
</evidence>
<dbReference type="InterPro" id="IPR029021">
    <property type="entry name" value="Prot-tyrosine_phosphatase-like"/>
</dbReference>
<name>A0ABU4MCE7_9ACTN</name>
<accession>A0ABU4MCE7</accession>
<dbReference type="InterPro" id="IPR026893">
    <property type="entry name" value="Tyr/Ser_Pase_IphP-type"/>
</dbReference>
<comment type="similarity">
    <text evidence="1">Belongs to the protein-tyrosine phosphatase family.</text>
</comment>
<comment type="caution">
    <text evidence="2">The sequence shown here is derived from an EMBL/GenBank/DDBJ whole genome shotgun (WGS) entry which is preliminary data.</text>
</comment>
<organism evidence="2 3">
    <name type="scientific">Streptomyces acidiscabies</name>
    <dbReference type="NCBI Taxonomy" id="42234"/>
    <lineage>
        <taxon>Bacteria</taxon>
        <taxon>Bacillati</taxon>
        <taxon>Actinomycetota</taxon>
        <taxon>Actinomycetes</taxon>
        <taxon>Kitasatosporales</taxon>
        <taxon>Streptomycetaceae</taxon>
        <taxon>Streptomyces</taxon>
    </lineage>
</organism>
<evidence type="ECO:0000256" key="1">
    <source>
        <dbReference type="ARBA" id="ARBA00009580"/>
    </source>
</evidence>
<reference evidence="2 3" key="1">
    <citation type="journal article" date="2023" name="Microb. Genom.">
        <title>Mesoterricola silvestris gen. nov., sp. nov., Mesoterricola sediminis sp. nov., Geothrix oryzae sp. nov., Geothrix edaphica sp. nov., Geothrix rubra sp. nov., and Geothrix limicola sp. nov., six novel members of Acidobacteriota isolated from soils.</title>
        <authorList>
            <person name="Weisberg A.J."/>
            <person name="Pearce E."/>
            <person name="Kramer C.G."/>
            <person name="Chang J.H."/>
            <person name="Clarke C.R."/>
        </authorList>
    </citation>
    <scope>NUCLEOTIDE SEQUENCE [LARGE SCALE GENOMIC DNA]</scope>
    <source>
        <strain evidence="2 3">NB05-1H</strain>
    </source>
</reference>
<sequence>MTKPDSGTSASHIIPAQRTMPDVPNVRNFRDAGISPMRPGVLYRSGSLNRLTEVGARRLQELGVRTVIDLRSGIESNVWPGQTYGLDLEWVPIPALPDLDTLKAMGFTDFSGFDGKPWPVDPAALYPFMATYAAPAIAALVKRLADPAALPAVVQCAVGKDRTGLAVALIQSMLGAAWAQVAEDFVRSNVELELTAGPSSFLDEAGVTRYSHPVSEALLASAMDTVLTGFGSLPAYLAPHGVTEADLGALRSNLLA</sequence>
<proteinExistence type="inferred from homology"/>
<dbReference type="Pfam" id="PF13350">
    <property type="entry name" value="Y_phosphatase3"/>
    <property type="match status" value="1"/>
</dbReference>